<gene>
    <name evidence="3" type="ORF">V0U79_02560</name>
</gene>
<evidence type="ECO:0000313" key="3">
    <source>
        <dbReference type="EMBL" id="MEE2525231.1"/>
    </source>
</evidence>
<dbReference type="SUPFAM" id="SSF117782">
    <property type="entry name" value="YbjQ-like"/>
    <property type="match status" value="1"/>
</dbReference>
<reference evidence="3 4" key="1">
    <citation type="submission" date="2024-01" db="EMBL/GenBank/DDBJ databases">
        <title>Hyphobacterium bacterium isolated from marine sediment.</title>
        <authorList>
            <person name="Zhao S."/>
        </authorList>
    </citation>
    <scope>NUCLEOTIDE SEQUENCE [LARGE SCALE GENOMIC DNA]</scope>
    <source>
        <strain evidence="4">HN65</strain>
    </source>
</reference>
<dbReference type="PANTHER" id="PTHR34068:SF2">
    <property type="entry name" value="UPF0145 PROTEIN SCO3412"/>
    <property type="match status" value="1"/>
</dbReference>
<name>A0ABU7LMT8_9PROT</name>
<accession>A0ABU7LMT8</accession>
<evidence type="ECO:0000256" key="1">
    <source>
        <dbReference type="ARBA" id="ARBA00010751"/>
    </source>
</evidence>
<organism evidence="3 4">
    <name type="scientific">Hyphobacterium lacteum</name>
    <dbReference type="NCBI Taxonomy" id="3116575"/>
    <lineage>
        <taxon>Bacteria</taxon>
        <taxon>Pseudomonadati</taxon>
        <taxon>Pseudomonadota</taxon>
        <taxon>Alphaproteobacteria</taxon>
        <taxon>Maricaulales</taxon>
        <taxon>Maricaulaceae</taxon>
        <taxon>Hyphobacterium</taxon>
    </lineage>
</organism>
<proteinExistence type="inferred from homology"/>
<dbReference type="EMBL" id="JAZDRP010000002">
    <property type="protein sequence ID" value="MEE2525231.1"/>
    <property type="molecule type" value="Genomic_DNA"/>
</dbReference>
<dbReference type="Proteomes" id="UP001354971">
    <property type="component" value="Unassembled WGS sequence"/>
</dbReference>
<evidence type="ECO:0000313" key="4">
    <source>
        <dbReference type="Proteomes" id="UP001354971"/>
    </source>
</evidence>
<protein>
    <recommendedName>
        <fullName evidence="2">UPF0145 protein V0U79_02560</fullName>
    </recommendedName>
</protein>
<dbReference type="HAMAP" id="MF_00338">
    <property type="entry name" value="UPF0145"/>
    <property type="match status" value="1"/>
</dbReference>
<comment type="caution">
    <text evidence="3">The sequence shown here is derived from an EMBL/GenBank/DDBJ whole genome shotgun (WGS) entry which is preliminary data.</text>
</comment>
<dbReference type="InterPro" id="IPR002765">
    <property type="entry name" value="UPF0145_YbjQ-like"/>
</dbReference>
<dbReference type="PANTHER" id="PTHR34068">
    <property type="entry name" value="UPF0145 PROTEIN YBJQ"/>
    <property type="match status" value="1"/>
</dbReference>
<sequence>MSIPVTMAHEIPGREVAEIIGIARGSVVKARFFVRDIFAALRNLIGGEVNEYSRLLEESREEAYARMLTHAQSLGADAIISFRFSTSAIMEGSSEILAYGTAVKLK</sequence>
<keyword evidence="4" id="KW-1185">Reference proteome</keyword>
<evidence type="ECO:0000256" key="2">
    <source>
        <dbReference type="HAMAP-Rule" id="MF_00338"/>
    </source>
</evidence>
<dbReference type="InterPro" id="IPR035439">
    <property type="entry name" value="UPF0145_dom_sf"/>
</dbReference>
<dbReference type="Gene3D" id="3.30.110.70">
    <property type="entry name" value="Hypothetical protein apc22750. Chain B"/>
    <property type="match status" value="1"/>
</dbReference>
<dbReference type="Pfam" id="PF01906">
    <property type="entry name" value="YbjQ_1"/>
    <property type="match status" value="1"/>
</dbReference>
<comment type="similarity">
    <text evidence="1 2">Belongs to the UPF0145 family.</text>
</comment>